<dbReference type="STRING" id="1064592.G0V9D1"/>
<sequence length="123" mass="14161">MPQPEYIQERLQNLEDIDIKVCKMLHEASQIVFTFGELKRGNTTLKPQFESHVSTFYTDLETVHNSLRNEVKLLDENIGTRLLPITNVNKKAVGQDDEKLIEQIALLKKVLNDQSNDQKVVNL</sequence>
<dbReference type="FunCoup" id="G0V9D1">
    <property type="interactions" value="153"/>
</dbReference>
<comment type="subcellular location">
    <subcellularLocation>
        <location evidence="1 4">Nucleus</location>
    </subcellularLocation>
</comment>
<dbReference type="InterPro" id="IPR019404">
    <property type="entry name" value="Mediator_Med11"/>
</dbReference>
<evidence type="ECO:0000256" key="1">
    <source>
        <dbReference type="ARBA" id="ARBA00004123"/>
    </source>
</evidence>
<keyword evidence="6" id="KW-1185">Reference proteome</keyword>
<evidence type="ECO:0000256" key="4">
    <source>
        <dbReference type="RuleBase" id="RU364147"/>
    </source>
</evidence>
<dbReference type="OMA" id="IMDDNIG"/>
<dbReference type="RefSeq" id="XP_003674460.1">
    <property type="nucleotide sequence ID" value="XM_003674412.1"/>
</dbReference>
<dbReference type="Pfam" id="PF10280">
    <property type="entry name" value="Med11"/>
    <property type="match status" value="1"/>
</dbReference>
<comment type="subunit">
    <text evidence="4">Component of the Mediator complex.</text>
</comment>
<dbReference type="AlphaFoldDB" id="G0V9D1"/>
<proteinExistence type="inferred from homology"/>
<dbReference type="KEGG" id="ncs:NCAS_0A15240"/>
<dbReference type="GO" id="GO:0006357">
    <property type="term" value="P:regulation of transcription by RNA polymerase II"/>
    <property type="evidence" value="ECO:0007669"/>
    <property type="project" value="InterPro"/>
</dbReference>
<gene>
    <name evidence="5" type="primary">NCAS0A15240</name>
    <name evidence="4" type="synonym">MED11</name>
    <name evidence="5" type="ordered locus">NCAS_0A15240</name>
</gene>
<reference key="2">
    <citation type="submission" date="2011-08" db="EMBL/GenBank/DDBJ databases">
        <title>Genome sequence of Naumovozyma castellii.</title>
        <authorList>
            <person name="Gordon J.L."/>
            <person name="Armisen D."/>
            <person name="Proux-Wera E."/>
            <person name="OhEigeartaigh S.S."/>
            <person name="Byrne K.P."/>
            <person name="Wolfe K.H."/>
        </authorList>
    </citation>
    <scope>NUCLEOTIDE SEQUENCE</scope>
    <source>
        <strain>Type strain:CBS 4309</strain>
    </source>
</reference>
<dbReference type="Proteomes" id="UP000001640">
    <property type="component" value="Chromosome 1"/>
</dbReference>
<reference evidence="5 6" key="1">
    <citation type="journal article" date="2011" name="Proc. Natl. Acad. Sci. U.S.A.">
        <title>Evolutionary erosion of yeast sex chromosomes by mating-type switching accidents.</title>
        <authorList>
            <person name="Gordon J.L."/>
            <person name="Armisen D."/>
            <person name="Proux-Wera E."/>
            <person name="Oheigeartaigh S.S."/>
            <person name="Byrne K.P."/>
            <person name="Wolfe K.H."/>
        </authorList>
    </citation>
    <scope>NUCLEOTIDE SEQUENCE [LARGE SCALE GENOMIC DNA]</scope>
    <source>
        <strain evidence="6">ATCC 76901 / BCRC 22586 / CBS 4309 / NBRC 1992 / NRRL Y-12630</strain>
    </source>
</reference>
<evidence type="ECO:0000256" key="2">
    <source>
        <dbReference type="ARBA" id="ARBA00008186"/>
    </source>
</evidence>
<keyword evidence="4" id="KW-0804">Transcription</keyword>
<dbReference type="EMBL" id="HE576752">
    <property type="protein sequence ID" value="CCC68082.1"/>
    <property type="molecule type" value="Genomic_DNA"/>
</dbReference>
<comment type="function">
    <text evidence="4">Component of the Mediator complex, a coactivator involved in the regulated transcription of nearly all RNA polymerase II-dependent genes. Mediator functions as a bridge to convey information from gene-specific regulatory proteins to the basal RNA polymerase II transcription machinery. Mediator is recruited to promoters by direct interactions with regulatory proteins and serves as a scaffold for the assembly of a functional pre-initiation complex with RNA polymerase II and the general transcription factors.</text>
</comment>
<organism evidence="5 6">
    <name type="scientific">Naumovozyma castellii</name>
    <name type="common">Yeast</name>
    <name type="synonym">Saccharomyces castellii</name>
    <dbReference type="NCBI Taxonomy" id="27288"/>
    <lineage>
        <taxon>Eukaryota</taxon>
        <taxon>Fungi</taxon>
        <taxon>Dikarya</taxon>
        <taxon>Ascomycota</taxon>
        <taxon>Saccharomycotina</taxon>
        <taxon>Saccharomycetes</taxon>
        <taxon>Saccharomycetales</taxon>
        <taxon>Saccharomycetaceae</taxon>
        <taxon>Naumovozyma</taxon>
    </lineage>
</organism>
<dbReference type="InParanoid" id="G0V9D1"/>
<dbReference type="Gene3D" id="1.10.287.3490">
    <property type="match status" value="1"/>
</dbReference>
<protein>
    <recommendedName>
        <fullName evidence="4">Mediator of RNA polymerase II transcription subunit 11</fullName>
    </recommendedName>
    <alternativeName>
        <fullName evidence="4">Mediator complex subunit 11</fullName>
    </alternativeName>
</protein>
<accession>G0V9D1</accession>
<dbReference type="HOGENOM" id="CLU_121031_1_0_1"/>
<evidence type="ECO:0000313" key="5">
    <source>
        <dbReference type="EMBL" id="CCC68082.1"/>
    </source>
</evidence>
<evidence type="ECO:0000313" key="6">
    <source>
        <dbReference type="Proteomes" id="UP000001640"/>
    </source>
</evidence>
<comment type="similarity">
    <text evidence="2 4">Belongs to the Mediator complex subunit 11 family.</text>
</comment>
<dbReference type="OrthoDB" id="5418434at2759"/>
<dbReference type="GeneID" id="96901557"/>
<dbReference type="GO" id="GO:0016592">
    <property type="term" value="C:mediator complex"/>
    <property type="evidence" value="ECO:0007669"/>
    <property type="project" value="InterPro"/>
</dbReference>
<evidence type="ECO:0000256" key="3">
    <source>
        <dbReference type="ARBA" id="ARBA00023242"/>
    </source>
</evidence>
<keyword evidence="4" id="KW-0010">Activator</keyword>
<name>G0V9D1_NAUCA</name>
<keyword evidence="3 4" id="KW-0539">Nucleus</keyword>
<keyword evidence="4" id="KW-0805">Transcription regulation</keyword>
<dbReference type="GO" id="GO:0003712">
    <property type="term" value="F:transcription coregulator activity"/>
    <property type="evidence" value="ECO:0007669"/>
    <property type="project" value="InterPro"/>
</dbReference>
<dbReference type="eggNOG" id="ENOG502S3YW">
    <property type="taxonomic scope" value="Eukaryota"/>
</dbReference>